<gene>
    <name evidence="1" type="ORF">XELAEV_18003899mg</name>
</gene>
<dbReference type="AlphaFoldDB" id="A0A974H011"/>
<reference evidence="1" key="1">
    <citation type="submission" date="2016-05" db="EMBL/GenBank/DDBJ databases">
        <title>WGS assembly of Xenopus laevis.</title>
        <authorList>
            <person name="Session A."/>
            <person name="Uno Y."/>
            <person name="Kwon T."/>
            <person name="Chapman J."/>
            <person name="Toyoda A."/>
            <person name="Takahashi S."/>
            <person name="Fukui A."/>
            <person name="Hikosaka A."/>
            <person name="Putnam N."/>
            <person name="Stites J."/>
            <person name="Van Heeringen S."/>
            <person name="Quigley I."/>
            <person name="Heinz S."/>
            <person name="Hellsten U."/>
            <person name="Lyons J."/>
            <person name="Suzuki A."/>
            <person name="Kondo M."/>
            <person name="Ogino H."/>
            <person name="Ochi H."/>
            <person name="Bogdanovic O."/>
            <person name="Lister R."/>
            <person name="Georgiou G."/>
            <person name="Paranjpe S."/>
            <person name="Van Kruijsbergen I."/>
            <person name="Mozaffari S."/>
            <person name="Shu S."/>
            <person name="Schmutz J."/>
            <person name="Jenkins J."/>
            <person name="Grimwood J."/>
            <person name="Carlson J."/>
            <person name="Mitros T."/>
            <person name="Simakov O."/>
            <person name="Heald R."/>
            <person name="Miller K."/>
            <person name="Haudenschild C."/>
            <person name="Kuroki Y."/>
            <person name="Tanaka T."/>
            <person name="Michiue T."/>
            <person name="Watanabe M."/>
            <person name="Kinoshita T."/>
            <person name="Ohta Y."/>
            <person name="Mawaribuchi S."/>
            <person name="Suzuki Y."/>
            <person name="Haramoto Y."/>
            <person name="Yamamoto T."/>
            <person name="Takagi C."/>
            <person name="Kitzman J."/>
            <person name="Shendure J."/>
            <person name="Nakayama T."/>
            <person name="Izutsu Y."/>
            <person name="Robert J."/>
            <person name="Dichmann D."/>
            <person name="Flajnik M."/>
            <person name="Houston D."/>
            <person name="Marcotte E."/>
            <person name="Wallingford J."/>
            <person name="Ito Y."/>
            <person name="Asashima M."/>
            <person name="Ueno N."/>
            <person name="Matsuda Y."/>
            <person name="Jan Veenstra G."/>
            <person name="Fujiyama A."/>
            <person name="Harland R."/>
            <person name="Taira M."/>
            <person name="Rokhsar D.S."/>
        </authorList>
    </citation>
    <scope>NUCLEOTIDE SEQUENCE</scope>
    <source>
        <strain evidence="1">J</strain>
        <tissue evidence="1">Blood</tissue>
    </source>
</reference>
<accession>A0A974H011</accession>
<name>A0A974H011_XENLA</name>
<dbReference type="Proteomes" id="UP000694892">
    <property type="component" value="Unassembled WGS sequence"/>
</dbReference>
<dbReference type="EMBL" id="KV467230">
    <property type="protein sequence ID" value="OCT57154.1"/>
    <property type="molecule type" value="Genomic_DNA"/>
</dbReference>
<evidence type="ECO:0000313" key="1">
    <source>
        <dbReference type="EMBL" id="OCT57154.1"/>
    </source>
</evidence>
<organism evidence="1">
    <name type="scientific">Xenopus laevis</name>
    <name type="common">African clawed frog</name>
    <dbReference type="NCBI Taxonomy" id="8355"/>
    <lineage>
        <taxon>Eukaryota</taxon>
        <taxon>Metazoa</taxon>
        <taxon>Chordata</taxon>
        <taxon>Craniata</taxon>
        <taxon>Vertebrata</taxon>
        <taxon>Euteleostomi</taxon>
        <taxon>Amphibia</taxon>
        <taxon>Batrachia</taxon>
        <taxon>Anura</taxon>
        <taxon>Pipoidea</taxon>
        <taxon>Pipidae</taxon>
        <taxon>Xenopodinae</taxon>
        <taxon>Xenopus</taxon>
        <taxon>Xenopus</taxon>
    </lineage>
</organism>
<protein>
    <submittedName>
        <fullName evidence="1">Uncharacterized protein</fullName>
    </submittedName>
</protein>
<proteinExistence type="predicted"/>
<sequence>MNMCRCAVCACIRTMFFRIKKLMWVQFQFQKIRQQKYLHHLYGLFITSINLTTKGLMSSYRNRACITFDSNTPG</sequence>